<dbReference type="EMBL" id="JAHFXS010000360">
    <property type="protein sequence ID" value="KAG9985802.1"/>
    <property type="molecule type" value="Genomic_DNA"/>
</dbReference>
<reference evidence="2" key="1">
    <citation type="journal article" date="2021" name="J Fungi (Basel)">
        <title>Virulence traits and population genomics of the black yeast Aureobasidium melanogenum.</title>
        <authorList>
            <person name="Cernosa A."/>
            <person name="Sun X."/>
            <person name="Gostincar C."/>
            <person name="Fang C."/>
            <person name="Gunde-Cimerman N."/>
            <person name="Song Z."/>
        </authorList>
    </citation>
    <scope>NUCLEOTIDE SEQUENCE</scope>
    <source>
        <strain evidence="2">EXF-9298</strain>
    </source>
</reference>
<protein>
    <submittedName>
        <fullName evidence="2">Uncharacterized protein</fullName>
    </submittedName>
</protein>
<accession>A0A9P8JZ80</accession>
<evidence type="ECO:0000313" key="2">
    <source>
        <dbReference type="EMBL" id="KAG9985802.1"/>
    </source>
</evidence>
<reference evidence="2" key="2">
    <citation type="submission" date="2021-08" db="EMBL/GenBank/DDBJ databases">
        <authorList>
            <person name="Gostincar C."/>
            <person name="Sun X."/>
            <person name="Song Z."/>
            <person name="Gunde-Cimerman N."/>
        </authorList>
    </citation>
    <scope>NUCLEOTIDE SEQUENCE</scope>
    <source>
        <strain evidence="2">EXF-9298</strain>
    </source>
</reference>
<keyword evidence="3" id="KW-1185">Reference proteome</keyword>
<organism evidence="2 3">
    <name type="scientific">Aureobasidium melanogenum</name>
    <name type="common">Aureobasidium pullulans var. melanogenum</name>
    <dbReference type="NCBI Taxonomy" id="46634"/>
    <lineage>
        <taxon>Eukaryota</taxon>
        <taxon>Fungi</taxon>
        <taxon>Dikarya</taxon>
        <taxon>Ascomycota</taxon>
        <taxon>Pezizomycotina</taxon>
        <taxon>Dothideomycetes</taxon>
        <taxon>Dothideomycetidae</taxon>
        <taxon>Dothideales</taxon>
        <taxon>Saccotheciaceae</taxon>
        <taxon>Aureobasidium</taxon>
    </lineage>
</organism>
<feature type="region of interest" description="Disordered" evidence="1">
    <location>
        <begin position="1"/>
        <end position="40"/>
    </location>
</feature>
<feature type="non-terminal residue" evidence="2">
    <location>
        <position position="191"/>
    </location>
</feature>
<dbReference type="Proteomes" id="UP000729357">
    <property type="component" value="Unassembled WGS sequence"/>
</dbReference>
<evidence type="ECO:0000313" key="3">
    <source>
        <dbReference type="Proteomes" id="UP000729357"/>
    </source>
</evidence>
<evidence type="ECO:0000256" key="1">
    <source>
        <dbReference type="SAM" id="MobiDB-lite"/>
    </source>
</evidence>
<name>A0A9P8JZ80_AURME</name>
<gene>
    <name evidence="2" type="ORF">KCU98_g4469</name>
</gene>
<proteinExistence type="predicted"/>
<comment type="caution">
    <text evidence="2">The sequence shown here is derived from an EMBL/GenBank/DDBJ whole genome shotgun (WGS) entry which is preliminary data.</text>
</comment>
<feature type="compositionally biased region" description="Polar residues" evidence="1">
    <location>
        <begin position="1"/>
        <end position="33"/>
    </location>
</feature>
<sequence>MADASSSPQDQIQHTDVQVETPSSQVSDNTGDSEQSELKEELKNACTQLLAILNKRRSGSKKTYLRELWNAYCVATVVADYHRGEAHAQAQILDLDTATASDMSHLGMMSDHEKQASDAYHAMLEIMRADRTIIAEVEEASRKILSLADETPYRELFADMTQVFLESVKRERENMESFLVVLSNWTGQDNR</sequence>
<dbReference type="AlphaFoldDB" id="A0A9P8JZ80"/>